<protein>
    <submittedName>
        <fullName evidence="1">Uncharacterized protein</fullName>
    </submittedName>
</protein>
<organism evidence="1 2">
    <name type="scientific">Pelistega indica</name>
    <dbReference type="NCBI Taxonomy" id="1414851"/>
    <lineage>
        <taxon>Bacteria</taxon>
        <taxon>Pseudomonadati</taxon>
        <taxon>Pseudomonadota</taxon>
        <taxon>Betaproteobacteria</taxon>
        <taxon>Burkholderiales</taxon>
        <taxon>Alcaligenaceae</taxon>
        <taxon>Pelistega</taxon>
    </lineage>
</organism>
<name>V8FTZ1_9BURK</name>
<evidence type="ECO:0000313" key="2">
    <source>
        <dbReference type="Proteomes" id="UP000018766"/>
    </source>
</evidence>
<keyword evidence="2" id="KW-1185">Reference proteome</keyword>
<dbReference type="RefSeq" id="WP_023953001.1">
    <property type="nucleotide sequence ID" value="NZ_AYSV01000126.1"/>
</dbReference>
<reference evidence="1 2" key="1">
    <citation type="submission" date="2013-11" db="EMBL/GenBank/DDBJ databases">
        <title>Genomic analysis of Pelistega sp. HM-7.</title>
        <authorList>
            <person name="Kumbhare S.V."/>
            <person name="Shetty S.A."/>
            <person name="Sharma O."/>
            <person name="Dhotre D.P."/>
        </authorList>
    </citation>
    <scope>NUCLEOTIDE SEQUENCE [LARGE SCALE GENOMIC DNA]</scope>
    <source>
        <strain evidence="1 2">HM-7</strain>
    </source>
</reference>
<proteinExistence type="predicted"/>
<evidence type="ECO:0000313" key="1">
    <source>
        <dbReference type="EMBL" id="ETD67173.1"/>
    </source>
</evidence>
<dbReference type="AlphaFoldDB" id="V8FTZ1"/>
<dbReference type="EMBL" id="AYSV01000126">
    <property type="protein sequence ID" value="ETD67173.1"/>
    <property type="molecule type" value="Genomic_DNA"/>
</dbReference>
<dbReference type="Proteomes" id="UP000018766">
    <property type="component" value="Unassembled WGS sequence"/>
</dbReference>
<accession>V8FTZ1</accession>
<comment type="caution">
    <text evidence="1">The sequence shown here is derived from an EMBL/GenBank/DDBJ whole genome shotgun (WGS) entry which is preliminary data.</text>
</comment>
<sequence>MTIPVKEASKFVTVTGFSTTLNTTLTRYDKQLPIEITPMLRNKLKGGAFTFMTISNHVDSEVVKVFLFDNKLLIERGQDDTEATAFPKGSCINANPTWAGIKELICTLDCCAKSESSGE</sequence>
<gene>
    <name evidence="1" type="ORF">V757_11630</name>
</gene>